<keyword evidence="4" id="KW-0028">Amino-acid biosynthesis</keyword>
<dbReference type="EC" id="1.5.1.54" evidence="12"/>
<dbReference type="PANTHER" id="PTHR45754:SF3">
    <property type="entry name" value="METHYLENETETRAHYDROFOLATE REDUCTASE (NADPH)"/>
    <property type="match status" value="1"/>
</dbReference>
<dbReference type="SUPFAM" id="SSF51730">
    <property type="entry name" value="FAD-linked oxidoreductase"/>
    <property type="match status" value="1"/>
</dbReference>
<evidence type="ECO:0000256" key="8">
    <source>
        <dbReference type="ARBA" id="ARBA00023027"/>
    </source>
</evidence>
<evidence type="ECO:0000256" key="10">
    <source>
        <dbReference type="ARBA" id="ARBA00034478"/>
    </source>
</evidence>
<evidence type="ECO:0000256" key="1">
    <source>
        <dbReference type="ARBA" id="ARBA00001974"/>
    </source>
</evidence>
<keyword evidence="9" id="KW-0486">Methionine biosynthesis</keyword>
<dbReference type="GO" id="GO:0071949">
    <property type="term" value="F:FAD binding"/>
    <property type="evidence" value="ECO:0007669"/>
    <property type="project" value="TreeGrafter"/>
</dbReference>
<evidence type="ECO:0000256" key="7">
    <source>
        <dbReference type="ARBA" id="ARBA00023002"/>
    </source>
</evidence>
<dbReference type="GO" id="GO:0035999">
    <property type="term" value="P:tetrahydrofolate interconversion"/>
    <property type="evidence" value="ECO:0007669"/>
    <property type="project" value="UniProtKB-UniPathway"/>
</dbReference>
<evidence type="ECO:0000256" key="5">
    <source>
        <dbReference type="ARBA" id="ARBA00022630"/>
    </source>
</evidence>
<name>A0A7T0BYV3_9BACT</name>
<evidence type="ECO:0000256" key="12">
    <source>
        <dbReference type="RuleBase" id="RU003862"/>
    </source>
</evidence>
<dbReference type="GO" id="GO:0106312">
    <property type="term" value="F:methylenetetrahydrofolate reductase (NADH) activity"/>
    <property type="evidence" value="ECO:0007669"/>
    <property type="project" value="UniProtKB-EC"/>
</dbReference>
<reference evidence="13 14" key="1">
    <citation type="submission" date="2020-02" db="EMBL/GenBank/DDBJ databases">
        <title>Genomic and physiological characterization of two novel Nitrospinaceae genera.</title>
        <authorList>
            <person name="Mueller A.J."/>
            <person name="Jung M.-Y."/>
            <person name="Strachan C.R."/>
            <person name="Herbold C.W."/>
            <person name="Kirkegaard R.H."/>
            <person name="Daims H."/>
        </authorList>
    </citation>
    <scope>NUCLEOTIDE SEQUENCE [LARGE SCALE GENOMIC DNA]</scope>
    <source>
        <strain evidence="13">EB</strain>
    </source>
</reference>
<organism evidence="13 14">
    <name type="scientific">Candidatus Nitronauta litoralis</name>
    <dbReference type="NCBI Taxonomy" id="2705533"/>
    <lineage>
        <taxon>Bacteria</taxon>
        <taxon>Pseudomonadati</taxon>
        <taxon>Nitrospinota/Tectimicrobiota group</taxon>
        <taxon>Nitrospinota</taxon>
        <taxon>Nitrospinia</taxon>
        <taxon>Nitrospinales</taxon>
        <taxon>Nitrospinaceae</taxon>
        <taxon>Candidatus Nitronauta</taxon>
    </lineage>
</organism>
<dbReference type="EMBL" id="CP048685">
    <property type="protein sequence ID" value="QPJ63433.1"/>
    <property type="molecule type" value="Genomic_DNA"/>
</dbReference>
<proteinExistence type="inferred from homology"/>
<dbReference type="InterPro" id="IPR029041">
    <property type="entry name" value="FAD-linked_oxidoreductase-like"/>
</dbReference>
<dbReference type="AlphaFoldDB" id="A0A7T0BYV3"/>
<keyword evidence="5 12" id="KW-0285">Flavoprotein</keyword>
<dbReference type="KEGG" id="nli:G3M70_16755"/>
<dbReference type="NCBIfam" id="TIGR00676">
    <property type="entry name" value="fadh2"/>
    <property type="match status" value="1"/>
</dbReference>
<evidence type="ECO:0000256" key="3">
    <source>
        <dbReference type="ARBA" id="ARBA00006743"/>
    </source>
</evidence>
<evidence type="ECO:0000256" key="4">
    <source>
        <dbReference type="ARBA" id="ARBA00022605"/>
    </source>
</evidence>
<evidence type="ECO:0000256" key="9">
    <source>
        <dbReference type="ARBA" id="ARBA00023167"/>
    </source>
</evidence>
<dbReference type="InterPro" id="IPR003171">
    <property type="entry name" value="Mehydrof_redctse-like"/>
</dbReference>
<dbReference type="InterPro" id="IPR004620">
    <property type="entry name" value="MTHF_reductase_bac"/>
</dbReference>
<dbReference type="Proteomes" id="UP000594688">
    <property type="component" value="Chromosome"/>
</dbReference>
<dbReference type="PANTHER" id="PTHR45754">
    <property type="entry name" value="METHYLENETETRAHYDROFOLATE REDUCTASE"/>
    <property type="match status" value="1"/>
</dbReference>
<evidence type="ECO:0000256" key="6">
    <source>
        <dbReference type="ARBA" id="ARBA00022827"/>
    </source>
</evidence>
<dbReference type="GO" id="GO:0009086">
    <property type="term" value="P:methionine biosynthetic process"/>
    <property type="evidence" value="ECO:0007669"/>
    <property type="project" value="UniProtKB-KW"/>
</dbReference>
<dbReference type="GO" id="GO:0005829">
    <property type="term" value="C:cytosol"/>
    <property type="evidence" value="ECO:0007669"/>
    <property type="project" value="InterPro"/>
</dbReference>
<comment type="pathway">
    <text evidence="2 12">One-carbon metabolism; tetrahydrofolate interconversion.</text>
</comment>
<evidence type="ECO:0000256" key="11">
    <source>
        <dbReference type="ARBA" id="ARBA00048628"/>
    </source>
</evidence>
<comment type="catalytic activity">
    <reaction evidence="11">
        <text>(6S)-5-methyl-5,6,7,8-tetrahydrofolate + NAD(+) = (6R)-5,10-methylene-5,6,7,8-tetrahydrofolate + NADH + H(+)</text>
        <dbReference type="Rhea" id="RHEA:19821"/>
        <dbReference type="ChEBI" id="CHEBI:15378"/>
        <dbReference type="ChEBI" id="CHEBI:15636"/>
        <dbReference type="ChEBI" id="CHEBI:18608"/>
        <dbReference type="ChEBI" id="CHEBI:57540"/>
        <dbReference type="ChEBI" id="CHEBI:57945"/>
        <dbReference type="EC" id="1.5.1.54"/>
    </reaction>
    <physiologicalReaction direction="right-to-left" evidence="11">
        <dbReference type="Rhea" id="RHEA:19823"/>
    </physiologicalReaction>
</comment>
<evidence type="ECO:0000313" key="14">
    <source>
        <dbReference type="Proteomes" id="UP000594688"/>
    </source>
</evidence>
<evidence type="ECO:0000313" key="13">
    <source>
        <dbReference type="EMBL" id="QPJ63433.1"/>
    </source>
</evidence>
<keyword evidence="6 12" id="KW-0274">FAD</keyword>
<keyword evidence="7 12" id="KW-0560">Oxidoreductase</keyword>
<comment type="similarity">
    <text evidence="3 12">Belongs to the methylenetetrahydrofolate reductase family.</text>
</comment>
<dbReference type="Gene3D" id="3.20.20.220">
    <property type="match status" value="1"/>
</dbReference>
<keyword evidence="8" id="KW-0520">NAD</keyword>
<sequence>MKISELLKKVNPAFSFEFFPPKDEAGFDQLFNTINELKPHNPAYVSVTYGAGGSTRAKTLDLVARIKCEIGLESMAHLTCVGSTRDEIHDILGSLKKSGVRNVLALRGDPPKGETEFVKPQDGFGFANELVEFANQNFDFSIGVAGYPEKHIECSDLTTDLDNLKRKIDAGGEFIVTQLFFDNRFFFEFMDSLQSRGIHVPVIAGIMPIQSYKQILRFTKMCGATIPGPLLSRLEKEKDNPDAIKAIGVSHALEQCEELLANGTPGIHFYTLNRSNATRQILEGLNHTTFPSPE</sequence>
<accession>A0A7T0BYV3</accession>
<dbReference type="UniPathway" id="UPA00193"/>
<dbReference type="Pfam" id="PF02219">
    <property type="entry name" value="MTHFR"/>
    <property type="match status" value="1"/>
</dbReference>
<dbReference type="CDD" id="cd00537">
    <property type="entry name" value="MTHFR"/>
    <property type="match status" value="1"/>
</dbReference>
<comment type="pathway">
    <text evidence="10">Amino-acid biosynthesis; L-methionine biosynthesis via de novo pathway.</text>
</comment>
<comment type="cofactor">
    <cofactor evidence="1 12">
        <name>FAD</name>
        <dbReference type="ChEBI" id="CHEBI:57692"/>
    </cofactor>
</comment>
<gene>
    <name evidence="13" type="primary">metF</name>
    <name evidence="13" type="ORF">G3M70_16755</name>
</gene>
<evidence type="ECO:0000256" key="2">
    <source>
        <dbReference type="ARBA" id="ARBA00004777"/>
    </source>
</evidence>
<protein>
    <recommendedName>
        <fullName evidence="12">Methylenetetrahydrofolate reductase</fullName>
        <ecNumber evidence="12">1.5.1.54</ecNumber>
    </recommendedName>
</protein>